<dbReference type="RefSeq" id="WP_380046111.1">
    <property type="nucleotide sequence ID" value="NZ_JBHLTC010000012.1"/>
</dbReference>
<reference evidence="1 2" key="1">
    <citation type="submission" date="2024-09" db="EMBL/GenBank/DDBJ databases">
        <authorList>
            <person name="Sun Q."/>
            <person name="Mori K."/>
        </authorList>
    </citation>
    <scope>NUCLEOTIDE SEQUENCE [LARGE SCALE GENOMIC DNA]</scope>
    <source>
        <strain evidence="1 2">CGMCC 1.15906</strain>
    </source>
</reference>
<gene>
    <name evidence="1" type="ORF">ACFFGN_10975</name>
</gene>
<comment type="caution">
    <text evidence="1">The sequence shown here is derived from an EMBL/GenBank/DDBJ whole genome shotgun (WGS) entry which is preliminary data.</text>
</comment>
<proteinExistence type="predicted"/>
<keyword evidence="2" id="KW-1185">Reference proteome</keyword>
<sequence length="130" mass="14415">MERTDLSLASVVPEILQSQELSDNERRSLQVSATPAALLLGQVAEILRTSLFSEDPAEWVDMWQTHSHAARLEWSGGPELAVVLAQLAAKDYEGEIEGVPGLRIRRSDSFYGEMVWLGSDEPVTLHLSRV</sequence>
<evidence type="ECO:0000313" key="2">
    <source>
        <dbReference type="Proteomes" id="UP001589890"/>
    </source>
</evidence>
<name>A0ABV6QIX0_9ACTN</name>
<evidence type="ECO:0000313" key="1">
    <source>
        <dbReference type="EMBL" id="MFC0624585.1"/>
    </source>
</evidence>
<dbReference type="EMBL" id="JBHLTC010000012">
    <property type="protein sequence ID" value="MFC0624585.1"/>
    <property type="molecule type" value="Genomic_DNA"/>
</dbReference>
<dbReference type="Proteomes" id="UP001589890">
    <property type="component" value="Unassembled WGS sequence"/>
</dbReference>
<accession>A0ABV6QIX0</accession>
<organism evidence="1 2">
    <name type="scientific">Kribbella deserti</name>
    <dbReference type="NCBI Taxonomy" id="1926257"/>
    <lineage>
        <taxon>Bacteria</taxon>
        <taxon>Bacillati</taxon>
        <taxon>Actinomycetota</taxon>
        <taxon>Actinomycetes</taxon>
        <taxon>Propionibacteriales</taxon>
        <taxon>Kribbellaceae</taxon>
        <taxon>Kribbella</taxon>
    </lineage>
</organism>
<protein>
    <submittedName>
        <fullName evidence="1">Uncharacterized protein</fullName>
    </submittedName>
</protein>